<protein>
    <submittedName>
        <fullName evidence="1">Uncharacterized protein</fullName>
    </submittedName>
</protein>
<evidence type="ECO:0000313" key="2">
    <source>
        <dbReference type="Proteomes" id="UP001215280"/>
    </source>
</evidence>
<evidence type="ECO:0000313" key="1">
    <source>
        <dbReference type="EMBL" id="KAJ7742445.1"/>
    </source>
</evidence>
<keyword evidence="2" id="KW-1185">Reference proteome</keyword>
<gene>
    <name evidence="1" type="ORF">DFH07DRAFT_836493</name>
</gene>
<dbReference type="SUPFAM" id="SSF53448">
    <property type="entry name" value="Nucleotide-diphospho-sugar transferases"/>
    <property type="match status" value="1"/>
</dbReference>
<reference evidence="1" key="1">
    <citation type="submission" date="2023-03" db="EMBL/GenBank/DDBJ databases">
        <title>Massive genome expansion in bonnet fungi (Mycena s.s.) driven by repeated elements and novel gene families across ecological guilds.</title>
        <authorList>
            <consortium name="Lawrence Berkeley National Laboratory"/>
            <person name="Harder C.B."/>
            <person name="Miyauchi S."/>
            <person name="Viragh M."/>
            <person name="Kuo A."/>
            <person name="Thoen E."/>
            <person name="Andreopoulos B."/>
            <person name="Lu D."/>
            <person name="Skrede I."/>
            <person name="Drula E."/>
            <person name="Henrissat B."/>
            <person name="Morin E."/>
            <person name="Kohler A."/>
            <person name="Barry K."/>
            <person name="LaButti K."/>
            <person name="Morin E."/>
            <person name="Salamov A."/>
            <person name="Lipzen A."/>
            <person name="Mereny Z."/>
            <person name="Hegedus B."/>
            <person name="Baldrian P."/>
            <person name="Stursova M."/>
            <person name="Weitz H."/>
            <person name="Taylor A."/>
            <person name="Grigoriev I.V."/>
            <person name="Nagy L.G."/>
            <person name="Martin F."/>
            <person name="Kauserud H."/>
        </authorList>
    </citation>
    <scope>NUCLEOTIDE SEQUENCE</scope>
    <source>
        <strain evidence="1">CBHHK188m</strain>
    </source>
</reference>
<dbReference type="InterPro" id="IPR029044">
    <property type="entry name" value="Nucleotide-diphossugar_trans"/>
</dbReference>
<sequence>MKQLGKFTAFLAIVVAALLFDTRILSFIQATYSPPKSHVPADVTAVVLNWVRVANVVQIVALLCGSSLDGVIKEIVVWNNNPLPLVDNDFTCNKLRIHNSTANLYFQARFIACANASTPYCFIQDDDYLVKPEVIRSLRSRIDNQDIFHLPPDEVLSSRLLSINSSFVHFAFSWLGYGALIHRHNAASFLSLLGRLGVSQEEIKMADNYYSILSNSFPEIWIGAPIALFGGGDFTVGEEGVARNRKHIAAAAKYLDAIVTDTNSSSNPEWPYVSLKTSPPKPGLERSPCLGRLCIFESNILSLPDSFVTDTYKTAGEIFSRETELSTALTEEFTSTYIKFPLSHAVDSDPDTSFKSTRNAAQGDALVLDVFDAAQQMTQKGVEWSWLVDAGTAQMLRTSTYSYSSDRSSWAESSGAVFCTTSAYTALQECRVPVEGASLASARYFRLQLRSTLDLPWRIYETWLDTGTRASLIL</sequence>
<comment type="caution">
    <text evidence="1">The sequence shown here is derived from an EMBL/GenBank/DDBJ whole genome shotgun (WGS) entry which is preliminary data.</text>
</comment>
<name>A0AAD7IGA4_9AGAR</name>
<proteinExistence type="predicted"/>
<dbReference type="EMBL" id="JARJLG010000117">
    <property type="protein sequence ID" value="KAJ7742445.1"/>
    <property type="molecule type" value="Genomic_DNA"/>
</dbReference>
<organism evidence="1 2">
    <name type="scientific">Mycena maculata</name>
    <dbReference type="NCBI Taxonomy" id="230809"/>
    <lineage>
        <taxon>Eukaryota</taxon>
        <taxon>Fungi</taxon>
        <taxon>Dikarya</taxon>
        <taxon>Basidiomycota</taxon>
        <taxon>Agaricomycotina</taxon>
        <taxon>Agaricomycetes</taxon>
        <taxon>Agaricomycetidae</taxon>
        <taxon>Agaricales</taxon>
        <taxon>Marasmiineae</taxon>
        <taxon>Mycenaceae</taxon>
        <taxon>Mycena</taxon>
    </lineage>
</organism>
<accession>A0AAD7IGA4</accession>
<dbReference type="AlphaFoldDB" id="A0AAD7IGA4"/>
<dbReference type="Proteomes" id="UP001215280">
    <property type="component" value="Unassembled WGS sequence"/>
</dbReference>